<sequence>MPTLDPSQLAIREMQEDEEQMILEMLKDGFKDTENRLILYVLTRPLALLLLAVVSSGLRFLLNSFVAALLGPVLLTILALKMLLRHSPDLGCLRAYYRSGRRRLWVAVCDGDDVCGCVALVPHPEGAPCTAELRRLAVSRWYRRSGVGRRLLAFLEAQARAQGYKRVVLYTAVVAKAAISLFESNGYRPTGGRSWLGYTILREFSKEL</sequence>
<evidence type="ECO:0000256" key="2">
    <source>
        <dbReference type="ARBA" id="ARBA00022679"/>
    </source>
</evidence>
<proteinExistence type="inferred from homology"/>
<organism evidence="12 13">
    <name type="scientific">Pelusios castaneus</name>
    <name type="common">West African mud turtle</name>
    <dbReference type="NCBI Taxonomy" id="367368"/>
    <lineage>
        <taxon>Eukaryota</taxon>
        <taxon>Metazoa</taxon>
        <taxon>Chordata</taxon>
        <taxon>Craniata</taxon>
        <taxon>Vertebrata</taxon>
        <taxon>Euteleostomi</taxon>
        <taxon>Archelosauria</taxon>
        <taxon>Testudinata</taxon>
        <taxon>Testudines</taxon>
        <taxon>Pleurodira</taxon>
        <taxon>Pelomedusidae</taxon>
        <taxon>Pelusios</taxon>
    </lineage>
</organism>
<name>A0A8C8SPY7_9SAUR</name>
<evidence type="ECO:0000256" key="3">
    <source>
        <dbReference type="ARBA" id="ARBA00022692"/>
    </source>
</evidence>
<evidence type="ECO:0000256" key="7">
    <source>
        <dbReference type="ARBA" id="ARBA00037582"/>
    </source>
</evidence>
<dbReference type="PROSITE" id="PS51186">
    <property type="entry name" value="GNAT"/>
    <property type="match status" value="1"/>
</dbReference>
<comment type="function">
    <text evidence="7">Probable acetyltransferase.</text>
</comment>
<feature type="transmembrane region" description="Helical" evidence="10">
    <location>
        <begin position="37"/>
        <end position="54"/>
    </location>
</feature>
<keyword evidence="3 10" id="KW-0812">Transmembrane</keyword>
<keyword evidence="6" id="KW-0012">Acyltransferase</keyword>
<evidence type="ECO:0000256" key="10">
    <source>
        <dbReference type="SAM" id="Phobius"/>
    </source>
</evidence>
<evidence type="ECO:0000313" key="13">
    <source>
        <dbReference type="Proteomes" id="UP000694393"/>
    </source>
</evidence>
<dbReference type="Pfam" id="PF00583">
    <property type="entry name" value="Acetyltransf_1"/>
    <property type="match status" value="1"/>
</dbReference>
<feature type="domain" description="N-acetyltransferase" evidence="11">
    <location>
        <begin position="9"/>
        <end position="207"/>
    </location>
</feature>
<dbReference type="CDD" id="cd04301">
    <property type="entry name" value="NAT_SF"/>
    <property type="match status" value="1"/>
</dbReference>
<protein>
    <recommendedName>
        <fullName evidence="9">Probable N-acetyltransferase 14</fullName>
    </recommendedName>
</protein>
<evidence type="ECO:0000259" key="11">
    <source>
        <dbReference type="PROSITE" id="PS51186"/>
    </source>
</evidence>
<dbReference type="InterPro" id="IPR016181">
    <property type="entry name" value="Acyl_CoA_acyltransferase"/>
</dbReference>
<evidence type="ECO:0000256" key="8">
    <source>
        <dbReference type="ARBA" id="ARBA00038470"/>
    </source>
</evidence>
<evidence type="ECO:0000256" key="1">
    <source>
        <dbReference type="ARBA" id="ARBA00004370"/>
    </source>
</evidence>
<evidence type="ECO:0000256" key="9">
    <source>
        <dbReference type="ARBA" id="ARBA00040241"/>
    </source>
</evidence>
<dbReference type="InterPro" id="IPR050769">
    <property type="entry name" value="NAT_camello-type"/>
</dbReference>
<comment type="subcellular location">
    <subcellularLocation>
        <location evidence="1">Membrane</location>
    </subcellularLocation>
</comment>
<evidence type="ECO:0000256" key="6">
    <source>
        <dbReference type="ARBA" id="ARBA00023315"/>
    </source>
</evidence>
<feature type="transmembrane region" description="Helical" evidence="10">
    <location>
        <begin position="60"/>
        <end position="80"/>
    </location>
</feature>
<keyword evidence="13" id="KW-1185">Reference proteome</keyword>
<dbReference type="PANTHER" id="PTHR13947">
    <property type="entry name" value="GNAT FAMILY N-ACETYLTRANSFERASE"/>
    <property type="match status" value="1"/>
</dbReference>
<keyword evidence="2" id="KW-0808">Transferase</keyword>
<reference evidence="12" key="2">
    <citation type="submission" date="2025-09" db="UniProtKB">
        <authorList>
            <consortium name="Ensembl"/>
        </authorList>
    </citation>
    <scope>IDENTIFICATION</scope>
</reference>
<dbReference type="Ensembl" id="ENSPCET00000024691.1">
    <property type="protein sequence ID" value="ENSPCEP00000023895.1"/>
    <property type="gene ID" value="ENSPCEG00000018096.1"/>
</dbReference>
<dbReference type="Gene3D" id="3.40.630.30">
    <property type="match status" value="1"/>
</dbReference>
<dbReference type="AlphaFoldDB" id="A0A8C8SPY7"/>
<dbReference type="Proteomes" id="UP000694393">
    <property type="component" value="Unplaced"/>
</dbReference>
<dbReference type="InterPro" id="IPR000182">
    <property type="entry name" value="GNAT_dom"/>
</dbReference>
<evidence type="ECO:0000256" key="4">
    <source>
        <dbReference type="ARBA" id="ARBA00022989"/>
    </source>
</evidence>
<dbReference type="GO" id="GO:0008080">
    <property type="term" value="F:N-acetyltransferase activity"/>
    <property type="evidence" value="ECO:0007669"/>
    <property type="project" value="InterPro"/>
</dbReference>
<dbReference type="PANTHER" id="PTHR13947:SF51">
    <property type="entry name" value="N-ACETYLTRANSFERASE 14-RELATED"/>
    <property type="match status" value="1"/>
</dbReference>
<dbReference type="GO" id="GO:0016020">
    <property type="term" value="C:membrane"/>
    <property type="evidence" value="ECO:0007669"/>
    <property type="project" value="UniProtKB-SubCell"/>
</dbReference>
<evidence type="ECO:0000313" key="12">
    <source>
        <dbReference type="Ensembl" id="ENSPCEP00000023895.1"/>
    </source>
</evidence>
<comment type="similarity">
    <text evidence="8">Belongs to the camello family.</text>
</comment>
<dbReference type="SUPFAM" id="SSF55729">
    <property type="entry name" value="Acyl-CoA N-acyltransferases (Nat)"/>
    <property type="match status" value="1"/>
</dbReference>
<accession>A0A8C8SPY7</accession>
<evidence type="ECO:0000256" key="5">
    <source>
        <dbReference type="ARBA" id="ARBA00023136"/>
    </source>
</evidence>
<keyword evidence="4 10" id="KW-1133">Transmembrane helix</keyword>
<keyword evidence="5 10" id="KW-0472">Membrane</keyword>
<reference evidence="12" key="1">
    <citation type="submission" date="2025-08" db="UniProtKB">
        <authorList>
            <consortium name="Ensembl"/>
        </authorList>
    </citation>
    <scope>IDENTIFICATION</scope>
</reference>